<accession>A0A383B2S2</accession>
<dbReference type="SUPFAM" id="SSF46992">
    <property type="entry name" value="Ribosomal protein S20"/>
    <property type="match status" value="1"/>
</dbReference>
<evidence type="ECO:0000256" key="3">
    <source>
        <dbReference type="ARBA" id="ARBA00022884"/>
    </source>
</evidence>
<evidence type="ECO:0008006" key="8">
    <source>
        <dbReference type="Google" id="ProtNLM"/>
    </source>
</evidence>
<dbReference type="NCBIfam" id="TIGR00029">
    <property type="entry name" value="S20"/>
    <property type="match status" value="1"/>
</dbReference>
<dbReference type="GO" id="GO:0070181">
    <property type="term" value="F:small ribosomal subunit rRNA binding"/>
    <property type="evidence" value="ECO:0007669"/>
    <property type="project" value="TreeGrafter"/>
</dbReference>
<feature type="compositionally biased region" description="Basic residues" evidence="6">
    <location>
        <begin position="64"/>
        <end position="75"/>
    </location>
</feature>
<dbReference type="Gene3D" id="1.20.58.110">
    <property type="entry name" value="Ribosomal protein S20"/>
    <property type="match status" value="1"/>
</dbReference>
<protein>
    <recommendedName>
        <fullName evidence="8">30S ribosomal protein S20</fullName>
    </recommendedName>
</protein>
<dbReference type="Pfam" id="PF01649">
    <property type="entry name" value="Ribosomal_S20p"/>
    <property type="match status" value="1"/>
</dbReference>
<dbReference type="GO" id="GO:0006412">
    <property type="term" value="P:translation"/>
    <property type="evidence" value="ECO:0007669"/>
    <property type="project" value="InterPro"/>
</dbReference>
<dbReference type="GO" id="GO:0005829">
    <property type="term" value="C:cytosol"/>
    <property type="evidence" value="ECO:0007669"/>
    <property type="project" value="TreeGrafter"/>
</dbReference>
<feature type="non-terminal residue" evidence="7">
    <location>
        <position position="1"/>
    </location>
</feature>
<keyword evidence="5" id="KW-0687">Ribonucleoprotein</keyword>
<dbReference type="GO" id="GO:0015935">
    <property type="term" value="C:small ribosomal subunit"/>
    <property type="evidence" value="ECO:0007669"/>
    <property type="project" value="TreeGrafter"/>
</dbReference>
<evidence type="ECO:0000256" key="4">
    <source>
        <dbReference type="ARBA" id="ARBA00022980"/>
    </source>
</evidence>
<evidence type="ECO:0000256" key="2">
    <source>
        <dbReference type="ARBA" id="ARBA00022730"/>
    </source>
</evidence>
<evidence type="ECO:0000256" key="6">
    <source>
        <dbReference type="SAM" id="MobiDB-lite"/>
    </source>
</evidence>
<dbReference type="InterPro" id="IPR036510">
    <property type="entry name" value="Ribosomal_bS20_sf"/>
</dbReference>
<evidence type="ECO:0000256" key="1">
    <source>
        <dbReference type="ARBA" id="ARBA00007634"/>
    </source>
</evidence>
<reference evidence="7" key="1">
    <citation type="submission" date="2018-05" db="EMBL/GenBank/DDBJ databases">
        <authorList>
            <person name="Lanie J.A."/>
            <person name="Ng W.-L."/>
            <person name="Kazmierczak K.M."/>
            <person name="Andrzejewski T.M."/>
            <person name="Davidsen T.M."/>
            <person name="Wayne K.J."/>
            <person name="Tettelin H."/>
            <person name="Glass J.I."/>
            <person name="Rusch D."/>
            <person name="Podicherti R."/>
            <person name="Tsui H.-C.T."/>
            <person name="Winkler M.E."/>
        </authorList>
    </citation>
    <scope>NUCLEOTIDE SEQUENCE</scope>
</reference>
<dbReference type="InterPro" id="IPR002583">
    <property type="entry name" value="Ribosomal_bS20"/>
</dbReference>
<dbReference type="AlphaFoldDB" id="A0A383B2S2"/>
<keyword evidence="4" id="KW-0689">Ribosomal protein</keyword>
<name>A0A383B2S2_9ZZZZ</name>
<gene>
    <name evidence="7" type="ORF">METZ01_LOCUS467221</name>
</gene>
<keyword evidence="3" id="KW-0694">RNA-binding</keyword>
<dbReference type="PANTHER" id="PTHR33398:SF1">
    <property type="entry name" value="SMALL RIBOSOMAL SUBUNIT PROTEIN BS20C"/>
    <property type="match status" value="1"/>
</dbReference>
<dbReference type="PANTHER" id="PTHR33398">
    <property type="entry name" value="30S RIBOSOMAL PROTEIN S20"/>
    <property type="match status" value="1"/>
</dbReference>
<keyword evidence="2" id="KW-0699">rRNA-binding</keyword>
<comment type="similarity">
    <text evidence="1">Belongs to the bacterial ribosomal protein bS20 family.</text>
</comment>
<dbReference type="EMBL" id="UINC01197073">
    <property type="protein sequence ID" value="SVE14367.1"/>
    <property type="molecule type" value="Genomic_DNA"/>
</dbReference>
<evidence type="ECO:0000256" key="5">
    <source>
        <dbReference type="ARBA" id="ARBA00023274"/>
    </source>
</evidence>
<evidence type="ECO:0000313" key="7">
    <source>
        <dbReference type="EMBL" id="SVE14367.1"/>
    </source>
</evidence>
<feature type="region of interest" description="Disordered" evidence="6">
    <location>
        <begin position="64"/>
        <end position="89"/>
    </location>
</feature>
<organism evidence="7">
    <name type="scientific">marine metagenome</name>
    <dbReference type="NCBI Taxonomy" id="408172"/>
    <lineage>
        <taxon>unclassified sequences</taxon>
        <taxon>metagenomes</taxon>
        <taxon>ecological metagenomes</taxon>
    </lineage>
</organism>
<proteinExistence type="inferred from homology"/>
<dbReference type="GO" id="GO:0003735">
    <property type="term" value="F:structural constituent of ribosome"/>
    <property type="evidence" value="ECO:0007669"/>
    <property type="project" value="InterPro"/>
</dbReference>
<sequence>VPSAKSTRASESRRRRKAPILTQARNYVKKARNLIQDGNLDAAKKAVVDAEKSLDKAAHKGIVHKGNAARRKSRLAKQLSELVKTGEQE</sequence>